<evidence type="ECO:0000256" key="1">
    <source>
        <dbReference type="PROSITE-ProRule" id="PRU01360"/>
    </source>
</evidence>
<dbReference type="InterPro" id="IPR012910">
    <property type="entry name" value="Plug_dom"/>
</dbReference>
<dbReference type="RefSeq" id="WP_342695523.1">
    <property type="nucleotide sequence ID" value="NZ_JBCGDO010000006.1"/>
</dbReference>
<dbReference type="InterPro" id="IPR011935">
    <property type="entry name" value="CHP02231"/>
</dbReference>
<keyword evidence="1" id="KW-0472">Membrane</keyword>
<evidence type="ECO:0000313" key="7">
    <source>
        <dbReference type="EMBL" id="MEM0542304.1"/>
    </source>
</evidence>
<evidence type="ECO:0000313" key="8">
    <source>
        <dbReference type="Proteomes" id="UP001460072"/>
    </source>
</evidence>
<evidence type="ECO:0000259" key="4">
    <source>
        <dbReference type="Pfam" id="PF07715"/>
    </source>
</evidence>
<feature type="signal peptide" evidence="3">
    <location>
        <begin position="1"/>
        <end position="17"/>
    </location>
</feature>
<proteinExistence type="inferred from homology"/>
<feature type="domain" description="DUF4139" evidence="5">
    <location>
        <begin position="217"/>
        <end position="612"/>
    </location>
</feature>
<protein>
    <submittedName>
        <fullName evidence="7">DUF4139 domain-containing protein</fullName>
    </submittedName>
</protein>
<name>A0ABU9N3L2_9FLAO</name>
<dbReference type="Proteomes" id="UP001460072">
    <property type="component" value="Unassembled WGS sequence"/>
</dbReference>
<dbReference type="Pfam" id="PF07715">
    <property type="entry name" value="Plug"/>
    <property type="match status" value="1"/>
</dbReference>
<dbReference type="Pfam" id="PF13598">
    <property type="entry name" value="DUF4139"/>
    <property type="match status" value="1"/>
</dbReference>
<dbReference type="InterPro" id="IPR025554">
    <property type="entry name" value="DUF4140"/>
</dbReference>
<evidence type="ECO:0000259" key="5">
    <source>
        <dbReference type="Pfam" id="PF13598"/>
    </source>
</evidence>
<dbReference type="SUPFAM" id="SSF56935">
    <property type="entry name" value="Porins"/>
    <property type="match status" value="1"/>
</dbReference>
<comment type="similarity">
    <text evidence="1">Belongs to the TonB-dependent receptor family.</text>
</comment>
<comment type="subcellular location">
    <subcellularLocation>
        <location evidence="1">Cell outer membrane</location>
        <topology evidence="1">Multi-pass membrane protein</topology>
    </subcellularLocation>
</comment>
<organism evidence="7 8">
    <name type="scientific">Flavobacterium aureirubrum</name>
    <dbReference type="NCBI Taxonomy" id="3133147"/>
    <lineage>
        <taxon>Bacteria</taxon>
        <taxon>Pseudomonadati</taxon>
        <taxon>Bacteroidota</taxon>
        <taxon>Flavobacteriia</taxon>
        <taxon>Flavobacteriales</taxon>
        <taxon>Flavobacteriaceae</taxon>
        <taxon>Flavobacterium</taxon>
    </lineage>
</organism>
<evidence type="ECO:0000256" key="3">
    <source>
        <dbReference type="SAM" id="SignalP"/>
    </source>
</evidence>
<dbReference type="Pfam" id="PF13600">
    <property type="entry name" value="DUF4140"/>
    <property type="match status" value="1"/>
</dbReference>
<keyword evidence="1" id="KW-0812">Transmembrane</keyword>
<dbReference type="Gene3D" id="2.170.130.10">
    <property type="entry name" value="TonB-dependent receptor, plug domain"/>
    <property type="match status" value="1"/>
</dbReference>
<feature type="domain" description="TonB-dependent receptor plug" evidence="4">
    <location>
        <begin position="316"/>
        <end position="399"/>
    </location>
</feature>
<dbReference type="PROSITE" id="PS52016">
    <property type="entry name" value="TONB_DEPENDENT_REC_3"/>
    <property type="match status" value="1"/>
</dbReference>
<reference evidence="7 8" key="1">
    <citation type="submission" date="2024-03" db="EMBL/GenBank/DDBJ databases">
        <title>Two novel species of the genus Flavobacterium exhibiting potentially degradation of complex polysaccharides.</title>
        <authorList>
            <person name="Lian X."/>
        </authorList>
    </citation>
    <scope>NUCLEOTIDE SEQUENCE [LARGE SCALE GENOMIC DNA]</scope>
    <source>
        <strain evidence="8">j3</strain>
    </source>
</reference>
<comment type="caution">
    <text evidence="7">The sequence shown here is derived from an EMBL/GenBank/DDBJ whole genome shotgun (WGS) entry which is preliminary data.</text>
</comment>
<dbReference type="PANTHER" id="PTHR31005:SF8">
    <property type="entry name" value="DUF4139 DOMAIN-CONTAINING PROTEIN"/>
    <property type="match status" value="1"/>
</dbReference>
<evidence type="ECO:0000259" key="6">
    <source>
        <dbReference type="Pfam" id="PF13600"/>
    </source>
</evidence>
<keyword evidence="1" id="KW-1134">Transmembrane beta strand</keyword>
<dbReference type="EMBL" id="JBCGDO010000006">
    <property type="protein sequence ID" value="MEM0542304.1"/>
    <property type="molecule type" value="Genomic_DNA"/>
</dbReference>
<dbReference type="InterPro" id="IPR039426">
    <property type="entry name" value="TonB-dep_rcpt-like"/>
</dbReference>
<dbReference type="NCBIfam" id="TIGR04057">
    <property type="entry name" value="SusC_RagA_signa"/>
    <property type="match status" value="1"/>
</dbReference>
<accession>A0ABU9N3L2</accession>
<keyword evidence="1" id="KW-0998">Cell outer membrane</keyword>
<dbReference type="NCBIfam" id="TIGR02231">
    <property type="entry name" value="mucoidy inhibitor MuiA family protein"/>
    <property type="match status" value="2"/>
</dbReference>
<dbReference type="InterPro" id="IPR023997">
    <property type="entry name" value="TonB-dep_OMP_SusC/RagA_CS"/>
</dbReference>
<dbReference type="InterPro" id="IPR037066">
    <property type="entry name" value="Plug_dom_sf"/>
</dbReference>
<keyword evidence="3" id="KW-0732">Signal</keyword>
<gene>
    <name evidence="7" type="ORF">WFZ85_06725</name>
</gene>
<sequence length="619" mass="69194">MKIPFLLFVLVSTISFAQKPIFTTAKVKSATVYFNAAELSQTTSVNLPVGTSEIVVKNVADYLNENTVQIGAPNSVTVLSVQFTQNYISEYEIDETNPVIKKVRDSITLVQKEIKKIQIDTYSSQQTIALLDANQNVSGANTGLNVAELMKLVDFYKTKRTELDNAVVTLAEKETKLNEKLKALNDKLEINTQKEEKSSKGKLIIQVMNEIAGVVNLDLNYITNNASWTPFYDLRAENITTPINMMYKAQVTQWTGIDWKKVKLTLSSGNPNQNNQAPLLSSWFLRYQDEQNDFNYYRGNVYQKNRNGDVNAPVLNSLQGQLAGVNINEANGQPGSKSSVVIRGAGSLNANSDPLYVIDGVPSNAETFRKIPPSAIKNIDVLKDSSATAQYGNRGSNGVMVITTKQGMDDYTEVNENQLNVSFDIDIPYDILSNGKPHSVGLKDIKLPASYKYYAAPRVEKEAFLLAEINDYSKYNLLPGEANIIFEGLYVGKTFINTNQTSDTLNLSMGRDKKISIKREKVVDKSGTRFLSSKKEQTFTFDITVRNNKKEAADIMLKDQYPLSTDKEIEIELLQSDNATANKETGILTWTLKLNPNETKKVRISYKVRYPKDKTIDNL</sequence>
<feature type="chain" id="PRO_5045649256" evidence="3">
    <location>
        <begin position="18"/>
        <end position="619"/>
    </location>
</feature>
<keyword evidence="1" id="KW-0813">Transport</keyword>
<dbReference type="InterPro" id="IPR037291">
    <property type="entry name" value="DUF4139"/>
</dbReference>
<feature type="coiled-coil region" evidence="2">
    <location>
        <begin position="167"/>
        <end position="198"/>
    </location>
</feature>
<evidence type="ECO:0000256" key="2">
    <source>
        <dbReference type="SAM" id="Coils"/>
    </source>
</evidence>
<feature type="domain" description="DUF4140" evidence="6">
    <location>
        <begin position="30"/>
        <end position="131"/>
    </location>
</feature>
<dbReference type="PANTHER" id="PTHR31005">
    <property type="entry name" value="DUF4139 DOMAIN-CONTAINING PROTEIN"/>
    <property type="match status" value="1"/>
</dbReference>
<keyword evidence="2" id="KW-0175">Coiled coil</keyword>
<keyword evidence="8" id="KW-1185">Reference proteome</keyword>